<accession>D3A9R0</accession>
<evidence type="ECO:0000256" key="1">
    <source>
        <dbReference type="ARBA" id="ARBA00022801"/>
    </source>
</evidence>
<dbReference type="Gene3D" id="3.40.630.10">
    <property type="entry name" value="Zn peptidases"/>
    <property type="match status" value="1"/>
</dbReference>
<gene>
    <name evidence="4" type="ORF">CLOSTHATH_00331</name>
</gene>
<feature type="binding site" evidence="2">
    <location>
        <position position="379"/>
    </location>
    <ligand>
        <name>Mn(2+)</name>
        <dbReference type="ChEBI" id="CHEBI:29035"/>
        <label>2</label>
    </ligand>
</feature>
<feature type="domain" description="Peptidase M20 dimerisation" evidence="3">
    <location>
        <begin position="204"/>
        <end position="294"/>
    </location>
</feature>
<feature type="binding site" evidence="2">
    <location>
        <position position="120"/>
    </location>
    <ligand>
        <name>Mn(2+)</name>
        <dbReference type="ChEBI" id="CHEBI:29035"/>
        <label>2</label>
    </ligand>
</feature>
<comment type="cofactor">
    <cofactor evidence="2">
        <name>Mn(2+)</name>
        <dbReference type="ChEBI" id="CHEBI:29035"/>
    </cofactor>
    <text evidence="2">The Mn(2+) ion enhances activity.</text>
</comment>
<dbReference type="Pfam" id="PF07687">
    <property type="entry name" value="M20_dimer"/>
    <property type="match status" value="1"/>
</dbReference>
<dbReference type="AlphaFoldDB" id="D3A9R0"/>
<dbReference type="GO" id="GO:0046872">
    <property type="term" value="F:metal ion binding"/>
    <property type="evidence" value="ECO:0007669"/>
    <property type="project" value="UniProtKB-KW"/>
</dbReference>
<evidence type="ECO:0000313" key="5">
    <source>
        <dbReference type="Proteomes" id="UP000004968"/>
    </source>
</evidence>
<name>D3A9R0_9FIRM</name>
<comment type="caution">
    <text evidence="4">The sequence shown here is derived from an EMBL/GenBank/DDBJ whole genome shotgun (WGS) entry which is preliminary data.</text>
</comment>
<dbReference type="InterPro" id="IPR017439">
    <property type="entry name" value="Amidohydrolase"/>
</dbReference>
<feature type="binding site" evidence="2">
    <location>
        <position position="122"/>
    </location>
    <ligand>
        <name>Mn(2+)</name>
        <dbReference type="ChEBI" id="CHEBI:29035"/>
        <label>2</label>
    </ligand>
</feature>
<protein>
    <submittedName>
        <fullName evidence="4">Amidohydrolase</fullName>
    </submittedName>
</protein>
<dbReference type="PIRSF" id="PIRSF005962">
    <property type="entry name" value="Pept_M20D_amidohydro"/>
    <property type="match status" value="1"/>
</dbReference>
<dbReference type="Proteomes" id="UP000004968">
    <property type="component" value="Unassembled WGS sequence"/>
</dbReference>
<proteinExistence type="predicted"/>
<dbReference type="HOGENOM" id="CLU_023257_0_1_9"/>
<dbReference type="PANTHER" id="PTHR11014:SF63">
    <property type="entry name" value="METALLOPEPTIDASE, PUTATIVE (AFU_ORTHOLOGUE AFUA_6G09600)-RELATED"/>
    <property type="match status" value="1"/>
</dbReference>
<evidence type="ECO:0000313" key="4">
    <source>
        <dbReference type="EMBL" id="EFD01448.1"/>
    </source>
</evidence>
<dbReference type="PANTHER" id="PTHR11014">
    <property type="entry name" value="PEPTIDASE M20 FAMILY MEMBER"/>
    <property type="match status" value="1"/>
</dbReference>
<dbReference type="GeneID" id="93147803"/>
<feature type="binding site" evidence="2">
    <location>
        <position position="180"/>
    </location>
    <ligand>
        <name>Mn(2+)</name>
        <dbReference type="ChEBI" id="CHEBI:29035"/>
        <label>2</label>
    </ligand>
</feature>
<evidence type="ECO:0000256" key="2">
    <source>
        <dbReference type="PIRSR" id="PIRSR005962-1"/>
    </source>
</evidence>
<dbReference type="InterPro" id="IPR002933">
    <property type="entry name" value="Peptidase_M20"/>
</dbReference>
<sequence>MVDFSMLSDYIISIRRRIHKCPELSGQEFQTQRLIRDELEKMGIPHRTLHETDVLAEITGLQTSPAELTGSRPNTVEFRDYETGNHAKTVLLRADMDALPLTEKSDSSYTSQFPGVMHACGHDSHTAMLLGAARLLQDSRDLFSGTVRLMFQPAEETGKETRTLIDHGMLDRVDTVFALHVEPDLPSGNICILPGPCMAGVDDFSIRLTSPGGHGATPHLGSDTLLAGAHLAINLQQIISREIDPQKPAVLTIGVFQAGTKVNLLAQEAVLSGNIRFFDKELSDYFKESLTRYSAHTASMFRCSFEVTYTPSLLPTVNDAACCGTAKRAALTVWGKDNLVERPASMTSEDFSRYLEAVPGVMVFLGTSDGTRKTSWPLHHECFDLDESALLNGSRLYAAYALEWLNEHVV</sequence>
<dbReference type="NCBIfam" id="TIGR01891">
    <property type="entry name" value="amidohydrolases"/>
    <property type="match status" value="1"/>
</dbReference>
<dbReference type="RefSeq" id="WP_006770888.1">
    <property type="nucleotide sequence ID" value="NZ_GG667608.1"/>
</dbReference>
<keyword evidence="1 4" id="KW-0378">Hydrolase</keyword>
<feature type="binding site" evidence="2">
    <location>
        <position position="156"/>
    </location>
    <ligand>
        <name>Mn(2+)</name>
        <dbReference type="ChEBI" id="CHEBI:29035"/>
        <label>2</label>
    </ligand>
</feature>
<evidence type="ECO:0000259" key="3">
    <source>
        <dbReference type="Pfam" id="PF07687"/>
    </source>
</evidence>
<dbReference type="Gene3D" id="3.30.70.360">
    <property type="match status" value="1"/>
</dbReference>
<dbReference type="SUPFAM" id="SSF55031">
    <property type="entry name" value="Bacterial exopeptidase dimerisation domain"/>
    <property type="match status" value="1"/>
</dbReference>
<dbReference type="EMBL" id="ACIO01000021">
    <property type="protein sequence ID" value="EFD01448.1"/>
    <property type="molecule type" value="Genomic_DNA"/>
</dbReference>
<dbReference type="GO" id="GO:0050118">
    <property type="term" value="F:N-acetyldiaminopimelate deacetylase activity"/>
    <property type="evidence" value="ECO:0007669"/>
    <property type="project" value="UniProtKB-ARBA"/>
</dbReference>
<keyword evidence="2" id="KW-0479">Metal-binding</keyword>
<dbReference type="GO" id="GO:0019877">
    <property type="term" value="P:diaminopimelate biosynthetic process"/>
    <property type="evidence" value="ECO:0007669"/>
    <property type="project" value="UniProtKB-ARBA"/>
</dbReference>
<dbReference type="SUPFAM" id="SSF53187">
    <property type="entry name" value="Zn-dependent exopeptidases"/>
    <property type="match status" value="1"/>
</dbReference>
<keyword evidence="2" id="KW-0464">Manganese</keyword>
<reference evidence="4 5" key="1">
    <citation type="submission" date="2010-01" db="EMBL/GenBank/DDBJ databases">
        <authorList>
            <person name="Weinstock G."/>
            <person name="Sodergren E."/>
            <person name="Clifton S."/>
            <person name="Fulton L."/>
            <person name="Fulton B."/>
            <person name="Courtney L."/>
            <person name="Fronick C."/>
            <person name="Harrison M."/>
            <person name="Strong C."/>
            <person name="Farmer C."/>
            <person name="Delahaunty K."/>
            <person name="Markovic C."/>
            <person name="Hall O."/>
            <person name="Minx P."/>
            <person name="Tomlinson C."/>
            <person name="Mitreva M."/>
            <person name="Nelson J."/>
            <person name="Hou S."/>
            <person name="Wollam A."/>
            <person name="Pepin K.H."/>
            <person name="Johnson M."/>
            <person name="Bhonagiri V."/>
            <person name="Nash W.E."/>
            <person name="Warren W."/>
            <person name="Chinwalla A."/>
            <person name="Mardis E.R."/>
            <person name="Wilson R.K."/>
        </authorList>
    </citation>
    <scope>NUCLEOTIDE SEQUENCE [LARGE SCALE GENOMIC DNA]</scope>
    <source>
        <strain evidence="4 5">DSM 13479</strain>
    </source>
</reference>
<dbReference type="FunFam" id="3.30.70.360:FF:000001">
    <property type="entry name" value="N-acetyldiaminopimelate deacetylase"/>
    <property type="match status" value="1"/>
</dbReference>
<dbReference type="Pfam" id="PF01546">
    <property type="entry name" value="Peptidase_M20"/>
    <property type="match status" value="1"/>
</dbReference>
<dbReference type="InterPro" id="IPR011650">
    <property type="entry name" value="Peptidase_M20_dimer"/>
</dbReference>
<dbReference type="InterPro" id="IPR036264">
    <property type="entry name" value="Bact_exopeptidase_dim_dom"/>
</dbReference>
<organism evidence="4 5">
    <name type="scientific">Hungatella hathewayi DSM 13479</name>
    <dbReference type="NCBI Taxonomy" id="566550"/>
    <lineage>
        <taxon>Bacteria</taxon>
        <taxon>Bacillati</taxon>
        <taxon>Bacillota</taxon>
        <taxon>Clostridia</taxon>
        <taxon>Lachnospirales</taxon>
        <taxon>Lachnospiraceae</taxon>
        <taxon>Hungatella</taxon>
    </lineage>
</organism>